<dbReference type="KEGG" id="sdf:ACG33_03905"/>
<dbReference type="InterPro" id="IPR029069">
    <property type="entry name" value="HotDog_dom_sf"/>
</dbReference>
<dbReference type="Pfam" id="PF13452">
    <property type="entry name" value="FAS1_DH_region"/>
    <property type="match status" value="1"/>
</dbReference>
<evidence type="ECO:0000313" key="3">
    <source>
        <dbReference type="EMBL" id="AMN46263.1"/>
    </source>
</evidence>
<dbReference type="Proteomes" id="UP000070250">
    <property type="component" value="Chromosome"/>
</dbReference>
<feature type="region of interest" description="Disordered" evidence="1">
    <location>
        <begin position="155"/>
        <end position="182"/>
    </location>
</feature>
<dbReference type="STRING" id="465721.ACG33_03905"/>
<dbReference type="PATRIC" id="fig|465721.4.peg.835"/>
<keyword evidence="3" id="KW-0456">Lyase</keyword>
<dbReference type="EC" id="4.2.1.153" evidence="3"/>
<keyword evidence="4" id="KW-1185">Reference proteome</keyword>
<feature type="domain" description="FAS1-like dehydratase" evidence="2">
    <location>
        <begin position="54"/>
        <end position="144"/>
    </location>
</feature>
<dbReference type="EMBL" id="CP011971">
    <property type="protein sequence ID" value="AMN46263.1"/>
    <property type="molecule type" value="Genomic_DNA"/>
</dbReference>
<dbReference type="SUPFAM" id="SSF54637">
    <property type="entry name" value="Thioesterase/thiol ester dehydrase-isomerase"/>
    <property type="match status" value="1"/>
</dbReference>
<dbReference type="AlphaFoldDB" id="A0A127F743"/>
<proteinExistence type="predicted"/>
<dbReference type="GO" id="GO:0019171">
    <property type="term" value="F:(3R)-hydroxyacyl-[acyl-carrier-protein] dehydratase activity"/>
    <property type="evidence" value="ECO:0007669"/>
    <property type="project" value="TreeGrafter"/>
</dbReference>
<dbReference type="InterPro" id="IPR039569">
    <property type="entry name" value="FAS1-like_DH_region"/>
</dbReference>
<dbReference type="OrthoDB" id="7183822at2"/>
<protein>
    <submittedName>
        <fullName evidence="3">3-methylfumaryl-CoA hydratase</fullName>
        <ecNumber evidence="3">4.2.1.153</ecNumber>
    </submittedName>
</protein>
<organism evidence="3 4">
    <name type="scientific">Steroidobacter denitrificans</name>
    <dbReference type="NCBI Taxonomy" id="465721"/>
    <lineage>
        <taxon>Bacteria</taxon>
        <taxon>Pseudomonadati</taxon>
        <taxon>Pseudomonadota</taxon>
        <taxon>Gammaproteobacteria</taxon>
        <taxon>Steroidobacterales</taxon>
        <taxon>Steroidobacteraceae</taxon>
        <taxon>Steroidobacter</taxon>
    </lineage>
</organism>
<sequence>MENAALELSALEQWIGRTREHADTLTPRLIDAYRATLAPNLAGATPGEAPPAIHWCLAPEAAEASRIGADGHPVTGDFLPPIPLPRRMWAGGCVETIAPLQPGDPVMRRSRIGAITRKEGRSGTLCFVTVEHEFTTERGPAIRERQDLVYRDVAPPAAKPASSPAADPASDKPRTGAMDAATSAPAPQCDLMWSVPASPVLLFRYSALTFNSHRIHYDLPYATGTEGYAGLVVHGPLQASLLLNLAATIGGGTPRIFDYRGVAPLIAGGTFLVCGRRQTDGSLRCWTQSAAGEKCMEATASW</sequence>
<gene>
    <name evidence="3" type="ORF">ACG33_03905</name>
</gene>
<dbReference type="PANTHER" id="PTHR28152">
    <property type="entry name" value="HYDROXYACYL-THIOESTER DEHYDRATASE TYPE 2, MITOCHONDRIAL"/>
    <property type="match status" value="1"/>
</dbReference>
<accession>A0A127F743</accession>
<dbReference type="InterPro" id="IPR052741">
    <property type="entry name" value="Mitochondrial_HTD2"/>
</dbReference>
<reference evidence="3 4" key="1">
    <citation type="submission" date="2015-06" db="EMBL/GenBank/DDBJ databases">
        <title>A Comprehensive Approach to Explore the Metabolic and Phylogenetic Diversity of Bacterial Steroid Degradation in the Environment: Testosterone as an Example.</title>
        <authorList>
            <person name="Yang F.-C."/>
            <person name="Chen Y.-L."/>
            <person name="Yu C.-P."/>
            <person name="Tang S.-L."/>
            <person name="Wang P.-H."/>
            <person name="Ismail W."/>
            <person name="Wang C.-H."/>
            <person name="Yang C.-Y."/>
            <person name="Chiang Y.-R."/>
        </authorList>
    </citation>
    <scope>NUCLEOTIDE SEQUENCE [LARGE SCALE GENOMIC DNA]</scope>
    <source>
        <strain evidence="3 4">DSM 18526</strain>
    </source>
</reference>
<dbReference type="PANTHER" id="PTHR28152:SF1">
    <property type="entry name" value="HYDROXYACYL-THIOESTER DEHYDRATASE TYPE 2, MITOCHONDRIAL"/>
    <property type="match status" value="1"/>
</dbReference>
<dbReference type="Gene3D" id="3.10.129.10">
    <property type="entry name" value="Hotdog Thioesterase"/>
    <property type="match status" value="1"/>
</dbReference>
<name>A0A127F743_STEDE</name>
<evidence type="ECO:0000259" key="2">
    <source>
        <dbReference type="Pfam" id="PF13452"/>
    </source>
</evidence>
<feature type="compositionally biased region" description="Low complexity" evidence="1">
    <location>
        <begin position="155"/>
        <end position="168"/>
    </location>
</feature>
<evidence type="ECO:0000256" key="1">
    <source>
        <dbReference type="SAM" id="MobiDB-lite"/>
    </source>
</evidence>
<evidence type="ECO:0000313" key="4">
    <source>
        <dbReference type="Proteomes" id="UP000070250"/>
    </source>
</evidence>